<dbReference type="Gene3D" id="3.30.160.390">
    <property type="entry name" value="Integrase, DNA-binding domain"/>
    <property type="match status" value="1"/>
</dbReference>
<feature type="domain" description="Tyr recombinase" evidence="5">
    <location>
        <begin position="258"/>
        <end position="448"/>
    </location>
</feature>
<dbReference type="GO" id="GO:0015074">
    <property type="term" value="P:DNA integration"/>
    <property type="evidence" value="ECO:0007669"/>
    <property type="project" value="UniProtKB-KW"/>
</dbReference>
<evidence type="ECO:0000256" key="4">
    <source>
        <dbReference type="ARBA" id="ARBA00023172"/>
    </source>
</evidence>
<accession>A0A432YC13</accession>
<dbReference type="InterPro" id="IPR038488">
    <property type="entry name" value="Integrase_DNA-bd_sf"/>
</dbReference>
<proteinExistence type="inferred from homology"/>
<comment type="caution">
    <text evidence="6">The sequence shown here is derived from an EMBL/GenBank/DDBJ whole genome shotgun (WGS) entry which is preliminary data.</text>
</comment>
<keyword evidence="7" id="KW-1185">Reference proteome</keyword>
<comment type="similarity">
    <text evidence="1">Belongs to the 'phage' integrase family.</text>
</comment>
<evidence type="ECO:0000259" key="5">
    <source>
        <dbReference type="PROSITE" id="PS51898"/>
    </source>
</evidence>
<keyword evidence="3" id="KW-0238">DNA-binding</keyword>
<evidence type="ECO:0000256" key="3">
    <source>
        <dbReference type="ARBA" id="ARBA00023125"/>
    </source>
</evidence>
<dbReference type="EMBL" id="PIPV01000001">
    <property type="protein sequence ID" value="RUO58461.1"/>
    <property type="molecule type" value="Genomic_DNA"/>
</dbReference>
<dbReference type="InterPro" id="IPR010998">
    <property type="entry name" value="Integrase_recombinase_N"/>
</dbReference>
<keyword evidence="4" id="KW-0233">DNA recombination</keyword>
<dbReference type="OrthoDB" id="5391994at2"/>
<dbReference type="InterPro" id="IPR050808">
    <property type="entry name" value="Phage_Integrase"/>
</dbReference>
<gene>
    <name evidence="6" type="ORF">CWE25_02400</name>
</gene>
<keyword evidence="2" id="KW-0229">DNA integration</keyword>
<dbReference type="Gene3D" id="1.10.443.10">
    <property type="entry name" value="Intergrase catalytic core"/>
    <property type="match status" value="1"/>
</dbReference>
<name>A0A432YC13_9GAMM</name>
<dbReference type="PANTHER" id="PTHR30629">
    <property type="entry name" value="PROPHAGE INTEGRASE"/>
    <property type="match status" value="1"/>
</dbReference>
<dbReference type="RefSeq" id="WP_110572788.1">
    <property type="nucleotide sequence ID" value="NZ_PIPV01000001.1"/>
</dbReference>
<dbReference type="GO" id="GO:0006310">
    <property type="term" value="P:DNA recombination"/>
    <property type="evidence" value="ECO:0007669"/>
    <property type="project" value="UniProtKB-KW"/>
</dbReference>
<dbReference type="GO" id="GO:0003677">
    <property type="term" value="F:DNA binding"/>
    <property type="evidence" value="ECO:0007669"/>
    <property type="project" value="UniProtKB-KW"/>
</dbReference>
<dbReference type="Gene3D" id="1.10.150.130">
    <property type="match status" value="1"/>
</dbReference>
<dbReference type="InterPro" id="IPR013762">
    <property type="entry name" value="Integrase-like_cat_sf"/>
</dbReference>
<dbReference type="InterPro" id="IPR011010">
    <property type="entry name" value="DNA_brk_join_enz"/>
</dbReference>
<dbReference type="SUPFAM" id="SSF56349">
    <property type="entry name" value="DNA breaking-rejoining enzymes"/>
    <property type="match status" value="1"/>
</dbReference>
<evidence type="ECO:0000256" key="2">
    <source>
        <dbReference type="ARBA" id="ARBA00022908"/>
    </source>
</evidence>
<protein>
    <submittedName>
        <fullName evidence="6">Site-specific recombinase</fullName>
    </submittedName>
</protein>
<dbReference type="PROSITE" id="PS51898">
    <property type="entry name" value="TYR_RECOMBINASE"/>
    <property type="match status" value="1"/>
</dbReference>
<dbReference type="PANTHER" id="PTHR30629:SF2">
    <property type="entry name" value="PROPHAGE INTEGRASE INTS-RELATED"/>
    <property type="match status" value="1"/>
</dbReference>
<dbReference type="AlphaFoldDB" id="A0A432YC13"/>
<evidence type="ECO:0000313" key="7">
    <source>
        <dbReference type="Proteomes" id="UP000287330"/>
    </source>
</evidence>
<dbReference type="Pfam" id="PF13356">
    <property type="entry name" value="Arm-DNA-bind_3"/>
    <property type="match status" value="1"/>
</dbReference>
<dbReference type="Proteomes" id="UP000287330">
    <property type="component" value="Unassembled WGS sequence"/>
</dbReference>
<evidence type="ECO:0000256" key="1">
    <source>
        <dbReference type="ARBA" id="ARBA00008857"/>
    </source>
</evidence>
<dbReference type="InterPro" id="IPR002104">
    <property type="entry name" value="Integrase_catalytic"/>
</dbReference>
<dbReference type="InterPro" id="IPR025166">
    <property type="entry name" value="Integrase_DNA_bind_dom"/>
</dbReference>
<sequence>MKTSITTAQAKKFADTAAQDKELYCSNIAGFHLRKNSKGASWRLKYMDATRKRRRLTIGGYPALHPQEAAQIAIDWRTSVAKGESDPLAKRDELAAQKRLEEQKQAQNQYKQAGRFFTDVYEPHLIDNYRSGKEVASKIRNFSFLFERDMDKITAHDINAWYSRATKAGLKRQSIIGYLGAFKAMLNFAAGTKKGDQNNNPVIQFNPLRDYSLPRPNVQEREQLKQQKERLQAKRDIFTPEIRTGIMRGLSLYAEHLRQQRRSSRKHGKPHLPDLDLVAFPHWFIPFAHIARLTGMRPSDIRSLRWEQLTYNRFNNETTLTFTPPKTEDKGIEPIEVKFPVAGELLELLNQWREQQGSPKSGFMFKSDRTGQQIERKAYLKHWKHVKEKGGLPYDLDFYAFRHNFISTLVKQNYRPLRIAKLVGHADESMIIKHYFHTDNEDMTELASIAAQSWAKAAGGE</sequence>
<evidence type="ECO:0000313" key="6">
    <source>
        <dbReference type="EMBL" id="RUO58461.1"/>
    </source>
</evidence>
<reference evidence="7" key="1">
    <citation type="journal article" date="2018" name="Front. Microbiol.">
        <title>Genome-Based Analysis Reveals the Taxonomy and Diversity of the Family Idiomarinaceae.</title>
        <authorList>
            <person name="Liu Y."/>
            <person name="Lai Q."/>
            <person name="Shao Z."/>
        </authorList>
    </citation>
    <scope>NUCLEOTIDE SEQUENCE [LARGE SCALE GENOMIC DNA]</scope>
    <source>
        <strain evidence="7">F23</strain>
    </source>
</reference>
<organism evidence="6 7">
    <name type="scientific">Idiomarina fontislapidosi</name>
    <dbReference type="NCBI Taxonomy" id="263723"/>
    <lineage>
        <taxon>Bacteria</taxon>
        <taxon>Pseudomonadati</taxon>
        <taxon>Pseudomonadota</taxon>
        <taxon>Gammaproteobacteria</taxon>
        <taxon>Alteromonadales</taxon>
        <taxon>Idiomarinaceae</taxon>
        <taxon>Idiomarina</taxon>
    </lineage>
</organism>
<dbReference type="Pfam" id="PF00589">
    <property type="entry name" value="Phage_integrase"/>
    <property type="match status" value="1"/>
</dbReference>